<dbReference type="InterPro" id="IPR017938">
    <property type="entry name" value="Riboflavin_synthase-like_b-brl"/>
</dbReference>
<dbReference type="PANTHER" id="PTHR47354:SF5">
    <property type="entry name" value="PROTEIN RFBI"/>
    <property type="match status" value="1"/>
</dbReference>
<feature type="domain" description="FAD-binding FR-type" evidence="7">
    <location>
        <begin position="219"/>
        <end position="323"/>
    </location>
</feature>
<reference evidence="9" key="1">
    <citation type="submission" date="2006-08" db="EMBL/GenBank/DDBJ databases">
        <title>Complete sequence of Alkalilimnicola ehrilichei MLHE-1.</title>
        <authorList>
            <person name="Copeland A."/>
            <person name="Lucas S."/>
            <person name="Lapidus A."/>
            <person name="Barry K."/>
            <person name="Detter J.C."/>
            <person name="Glavina del Rio T."/>
            <person name="Hammon N."/>
            <person name="Israni S."/>
            <person name="Dalin E."/>
            <person name="Tice H."/>
            <person name="Pitluck S."/>
            <person name="Sims D."/>
            <person name="Brettin T."/>
            <person name="Bruce D."/>
            <person name="Han C."/>
            <person name="Tapia R."/>
            <person name="Gilna P."/>
            <person name="Schmutz J."/>
            <person name="Larimer F."/>
            <person name="Land M."/>
            <person name="Hauser L."/>
            <person name="Kyrpides N."/>
            <person name="Mikhailova N."/>
            <person name="Oremland R.S."/>
            <person name="Hoeft S.E."/>
            <person name="Switzer-Blum J."/>
            <person name="Kulp T."/>
            <person name="King G."/>
            <person name="Tabita R."/>
            <person name="Witte B."/>
            <person name="Santini J.M."/>
            <person name="Basu P."/>
            <person name="Hollibaugh J.T."/>
            <person name="Xie G."/>
            <person name="Stolz J.F."/>
            <person name="Richardson P."/>
        </authorList>
    </citation>
    <scope>NUCLEOTIDE SEQUENCE [LARGE SCALE GENOMIC DNA]</scope>
    <source>
        <strain evidence="9">ATCC BAA-1101 / DSM 17681 / MLHE-1</strain>
    </source>
</reference>
<name>Q0ACJ0_ALKEH</name>
<evidence type="ECO:0000256" key="1">
    <source>
        <dbReference type="ARBA" id="ARBA00004141"/>
    </source>
</evidence>
<protein>
    <submittedName>
        <fullName evidence="8">Oxidoreductase FAD/NAD(P)-binding domain protein</fullName>
    </submittedName>
</protein>
<dbReference type="PROSITE" id="PS51384">
    <property type="entry name" value="FAD_FR"/>
    <property type="match status" value="1"/>
</dbReference>
<dbReference type="CDD" id="cd06198">
    <property type="entry name" value="FNR_like_3"/>
    <property type="match status" value="1"/>
</dbReference>
<dbReference type="KEGG" id="aeh:Mlg_0090"/>
<feature type="transmembrane region" description="Helical" evidence="6">
    <location>
        <begin position="473"/>
        <end position="493"/>
    </location>
</feature>
<dbReference type="eggNOG" id="COG4097">
    <property type="taxonomic scope" value="Bacteria"/>
</dbReference>
<proteinExistence type="predicted"/>
<evidence type="ECO:0000256" key="6">
    <source>
        <dbReference type="SAM" id="Phobius"/>
    </source>
</evidence>
<sequence length="494" mass="53631">MSRDAAASHRSATQAPPYLIPALLGLYTLFALLPLLLADTGAGVGLHFWHKLGNGLAMAGFALLLAEFILSGRFRGVTAPIGIDVTLRFHQLMGHTVLVLLLIHPYLYALIPAATQAPGVVVPAPSSGLAEGLTGVIAWLVLGTVVLLAIARDMIGLGYERWRLVHGVGAAVVAVFGLHHTLEAGVYSGQGLLAAFWVLAVAAALFTLVHAYWLVPRRQARAAWRIKAVEQSGPGYWDVTVEPEADSQARQFRFHAGQFAWLKVAGHPYTLKEHPFSIASSPAALPEVVFTIKEAGDFTNTVGELQPGQRAYLDGPHGHFVLDDRPAAGIMLIAGGVGIAPIMSLLRELRAQGEQRPVRLVYGVRRLEEALFREELAAAEEAMDLQVFLVVDEPGDEPVDDPKVLRGPVTREVLHHCLPERGAADWVHYICGPPAMIDSVENSLEAEQVPLEHIRSERFRYTYHASTRRSRRIMAVWAGVTAIVVVAVLLFALV</sequence>
<feature type="transmembrane region" description="Helical" evidence="6">
    <location>
        <begin position="52"/>
        <end position="71"/>
    </location>
</feature>
<dbReference type="Gene3D" id="2.40.30.10">
    <property type="entry name" value="Translation factors"/>
    <property type="match status" value="1"/>
</dbReference>
<comment type="cofactor">
    <cofactor evidence="5">
        <name>[2Fe-2S] cluster</name>
        <dbReference type="ChEBI" id="CHEBI:190135"/>
    </cofactor>
</comment>
<evidence type="ECO:0000313" key="8">
    <source>
        <dbReference type="EMBL" id="ABI55447.1"/>
    </source>
</evidence>
<dbReference type="InterPro" id="IPR039261">
    <property type="entry name" value="FNR_nucleotide-bd"/>
</dbReference>
<dbReference type="PRINTS" id="PR00371">
    <property type="entry name" value="FPNCR"/>
</dbReference>
<dbReference type="PANTHER" id="PTHR47354">
    <property type="entry name" value="NADH OXIDOREDUCTASE HCR"/>
    <property type="match status" value="1"/>
</dbReference>
<keyword evidence="2 6" id="KW-0812">Transmembrane</keyword>
<evidence type="ECO:0000256" key="2">
    <source>
        <dbReference type="ARBA" id="ARBA00022692"/>
    </source>
</evidence>
<evidence type="ECO:0000256" key="5">
    <source>
        <dbReference type="ARBA" id="ARBA00034078"/>
    </source>
</evidence>
<dbReference type="EMBL" id="CP000453">
    <property type="protein sequence ID" value="ABI55447.1"/>
    <property type="molecule type" value="Genomic_DNA"/>
</dbReference>
<dbReference type="InterPro" id="IPR013130">
    <property type="entry name" value="Fe3_Rdtase_TM_dom"/>
</dbReference>
<dbReference type="InterPro" id="IPR050415">
    <property type="entry name" value="MRET"/>
</dbReference>
<dbReference type="SUPFAM" id="SSF52343">
    <property type="entry name" value="Ferredoxin reductase-like, C-terminal NADP-linked domain"/>
    <property type="match status" value="1"/>
</dbReference>
<dbReference type="Pfam" id="PF01794">
    <property type="entry name" value="Ferric_reduct"/>
    <property type="match status" value="1"/>
</dbReference>
<gene>
    <name evidence="8" type="ordered locus">Mlg_0090</name>
</gene>
<dbReference type="AlphaFoldDB" id="Q0ACJ0"/>
<evidence type="ECO:0000256" key="3">
    <source>
        <dbReference type="ARBA" id="ARBA00022989"/>
    </source>
</evidence>
<dbReference type="InterPro" id="IPR001709">
    <property type="entry name" value="Flavoprot_Pyr_Nucl_cyt_Rdtase"/>
</dbReference>
<feature type="transmembrane region" description="Helical" evidence="6">
    <location>
        <begin position="18"/>
        <end position="37"/>
    </location>
</feature>
<dbReference type="GO" id="GO:0016491">
    <property type="term" value="F:oxidoreductase activity"/>
    <property type="evidence" value="ECO:0007669"/>
    <property type="project" value="InterPro"/>
</dbReference>
<dbReference type="PRINTS" id="PR00410">
    <property type="entry name" value="PHEHYDRXLASE"/>
</dbReference>
<dbReference type="RefSeq" id="WP_011627843.1">
    <property type="nucleotide sequence ID" value="NC_008340.1"/>
</dbReference>
<evidence type="ECO:0000259" key="7">
    <source>
        <dbReference type="PROSITE" id="PS51384"/>
    </source>
</evidence>
<dbReference type="SUPFAM" id="SSF63380">
    <property type="entry name" value="Riboflavin synthase domain-like"/>
    <property type="match status" value="1"/>
</dbReference>
<organism evidence="8 9">
    <name type="scientific">Alkalilimnicola ehrlichii (strain ATCC BAA-1101 / DSM 17681 / MLHE-1)</name>
    <dbReference type="NCBI Taxonomy" id="187272"/>
    <lineage>
        <taxon>Bacteria</taxon>
        <taxon>Pseudomonadati</taxon>
        <taxon>Pseudomonadota</taxon>
        <taxon>Gammaproteobacteria</taxon>
        <taxon>Chromatiales</taxon>
        <taxon>Ectothiorhodospiraceae</taxon>
        <taxon>Alkalilimnicola</taxon>
    </lineage>
</organism>
<feature type="transmembrane region" description="Helical" evidence="6">
    <location>
        <begin position="163"/>
        <end position="182"/>
    </location>
</feature>
<keyword evidence="9" id="KW-1185">Reference proteome</keyword>
<dbReference type="Pfam" id="PF08022">
    <property type="entry name" value="FAD_binding_8"/>
    <property type="match status" value="1"/>
</dbReference>
<comment type="subcellular location">
    <subcellularLocation>
        <location evidence="1">Membrane</location>
        <topology evidence="1">Multi-pass membrane protein</topology>
    </subcellularLocation>
</comment>
<dbReference type="OrthoDB" id="9796486at2"/>
<feature type="transmembrane region" description="Helical" evidence="6">
    <location>
        <begin position="133"/>
        <end position="151"/>
    </location>
</feature>
<dbReference type="GO" id="GO:0016020">
    <property type="term" value="C:membrane"/>
    <property type="evidence" value="ECO:0007669"/>
    <property type="project" value="UniProtKB-SubCell"/>
</dbReference>
<evidence type="ECO:0000256" key="4">
    <source>
        <dbReference type="ARBA" id="ARBA00023136"/>
    </source>
</evidence>
<dbReference type="InterPro" id="IPR013112">
    <property type="entry name" value="FAD-bd_8"/>
</dbReference>
<evidence type="ECO:0000313" key="9">
    <source>
        <dbReference type="Proteomes" id="UP000001962"/>
    </source>
</evidence>
<keyword evidence="3 6" id="KW-1133">Transmembrane helix</keyword>
<dbReference type="Gene3D" id="3.40.50.80">
    <property type="entry name" value="Nucleotide-binding domain of ferredoxin-NADP reductase (FNR) module"/>
    <property type="match status" value="1"/>
</dbReference>
<dbReference type="Pfam" id="PF00175">
    <property type="entry name" value="NAD_binding_1"/>
    <property type="match status" value="1"/>
</dbReference>
<feature type="transmembrane region" description="Helical" evidence="6">
    <location>
        <begin position="92"/>
        <end position="113"/>
    </location>
</feature>
<dbReference type="HOGENOM" id="CLU_003827_19_2_6"/>
<accession>Q0ACJ0</accession>
<dbReference type="Proteomes" id="UP000001962">
    <property type="component" value="Chromosome"/>
</dbReference>
<dbReference type="InterPro" id="IPR001433">
    <property type="entry name" value="OxRdtase_FAD/NAD-bd"/>
</dbReference>
<dbReference type="InterPro" id="IPR017927">
    <property type="entry name" value="FAD-bd_FR_type"/>
</dbReference>
<feature type="transmembrane region" description="Helical" evidence="6">
    <location>
        <begin position="194"/>
        <end position="215"/>
    </location>
</feature>
<keyword evidence="4 6" id="KW-0472">Membrane</keyword>